<dbReference type="GO" id="GO:0016042">
    <property type="term" value="P:lipid catabolic process"/>
    <property type="evidence" value="ECO:0007669"/>
    <property type="project" value="UniProtKB-UniRule"/>
</dbReference>
<comment type="caution">
    <text evidence="2">Lacks conserved residue(s) required for the propagation of feature annotation.</text>
</comment>
<dbReference type="PROSITE" id="PS51635">
    <property type="entry name" value="PNPLA"/>
    <property type="match status" value="1"/>
</dbReference>
<keyword evidence="2" id="KW-0442">Lipid degradation</keyword>
<keyword evidence="1 2" id="KW-0443">Lipid metabolism</keyword>
<feature type="active site" description="Nucleophile" evidence="2">
    <location>
        <position position="59"/>
    </location>
</feature>
<dbReference type="Proteomes" id="UP000199580">
    <property type="component" value="Unassembled WGS sequence"/>
</dbReference>
<evidence type="ECO:0000313" key="5">
    <source>
        <dbReference type="Proteomes" id="UP000199580"/>
    </source>
</evidence>
<evidence type="ECO:0000313" key="4">
    <source>
        <dbReference type="EMBL" id="SDK16548.1"/>
    </source>
</evidence>
<protein>
    <submittedName>
        <fullName evidence="4">Patatin-like phospholipase</fullName>
    </submittedName>
</protein>
<dbReference type="SUPFAM" id="SSF52151">
    <property type="entry name" value="FabD/lysophospholipase-like"/>
    <property type="match status" value="1"/>
</dbReference>
<dbReference type="EMBL" id="FNEZ01000004">
    <property type="protein sequence ID" value="SDK16548.1"/>
    <property type="molecule type" value="Genomic_DNA"/>
</dbReference>
<accession>A0A1G8ZNB3</accession>
<dbReference type="GO" id="GO:0016787">
    <property type="term" value="F:hydrolase activity"/>
    <property type="evidence" value="ECO:0007669"/>
    <property type="project" value="UniProtKB-UniRule"/>
</dbReference>
<feature type="short sequence motif" description="GXSXG" evidence="2">
    <location>
        <begin position="57"/>
        <end position="61"/>
    </location>
</feature>
<evidence type="ECO:0000256" key="2">
    <source>
        <dbReference type="PROSITE-ProRule" id="PRU01161"/>
    </source>
</evidence>
<dbReference type="Gene3D" id="3.40.1090.10">
    <property type="entry name" value="Cytosolic phospholipase A2 catalytic domain"/>
    <property type="match status" value="1"/>
</dbReference>
<name>A0A1G8ZNB3_9FLAO</name>
<dbReference type="Pfam" id="PF01734">
    <property type="entry name" value="Patatin"/>
    <property type="match status" value="1"/>
</dbReference>
<keyword evidence="5" id="KW-1185">Reference proteome</keyword>
<feature type="domain" description="PNPLA" evidence="3">
    <location>
        <begin position="10"/>
        <end position="288"/>
    </location>
</feature>
<dbReference type="OrthoDB" id="1488362at2"/>
<keyword evidence="2" id="KW-0378">Hydrolase</keyword>
<evidence type="ECO:0000259" key="3">
    <source>
        <dbReference type="PROSITE" id="PS51635"/>
    </source>
</evidence>
<organism evidence="4 5">
    <name type="scientific">Flavobacterium noncentrifugens</name>
    <dbReference type="NCBI Taxonomy" id="1128970"/>
    <lineage>
        <taxon>Bacteria</taxon>
        <taxon>Pseudomonadati</taxon>
        <taxon>Bacteroidota</taxon>
        <taxon>Flavobacteriia</taxon>
        <taxon>Flavobacteriales</taxon>
        <taxon>Flavobacteriaceae</taxon>
        <taxon>Flavobacterium</taxon>
    </lineage>
</organism>
<feature type="active site" description="Proton acceptor" evidence="2">
    <location>
        <position position="275"/>
    </location>
</feature>
<proteinExistence type="predicted"/>
<dbReference type="InterPro" id="IPR016035">
    <property type="entry name" value="Acyl_Trfase/lysoPLipase"/>
</dbReference>
<sequence length="575" mass="64221">MENKPFRIGICMAGAVSAGAYTAGVMDFLLEALENWERKRGEANVPSHRVQIPIMGGASAGGMTALLAASTLNNPITPVDVPVPNQLLNEHPENKLYHSWVDLTGKDMFPKMLDTSDISSGKVISLLNSRFINEVADKMLRANADQWEPMPKYFESPVKVFVTLSNLEGYNYNVDFLSARKKDKYNMSVHNDYACFEVADDGKTSSKGWMPLNFQTGVSLATAREAAMATGAFPLGLRARTITRDASHINEIGWLKDVFHKNPLPPGPKKSLHVDGGMINNEPFEKVRDILDDITVTNDPETFKELEDRETLLFEMNSRYATFENTVLMIDPFPGKESPAFDFADDLLAVAGKTLGAMTAQMRAKPADYRSAMETDDASQFLISPSRLLTDENGDVLKELFGEEAIACGTLAGFGGFLSKEFRIHDYYLGRHNCEVFLRDYFTIPETALQQNKIFRDGYAGIDKNAYVTLIDDVRSYPIIPLFTERPAPFTIKMPVFSSGTNWPSTTSETIEKFEKPIRNRIQKILLNIAELSGFTNALLWIGAKVILNKTLEGKVMNAIKKSLTDWELLDTKRR</sequence>
<dbReference type="InterPro" id="IPR002641">
    <property type="entry name" value="PNPLA_dom"/>
</dbReference>
<dbReference type="AlphaFoldDB" id="A0A1G8ZNB3"/>
<reference evidence="4 5" key="1">
    <citation type="submission" date="2016-10" db="EMBL/GenBank/DDBJ databases">
        <authorList>
            <person name="de Groot N.N."/>
        </authorList>
    </citation>
    <scope>NUCLEOTIDE SEQUENCE [LARGE SCALE GENOMIC DNA]</scope>
    <source>
        <strain evidence="4 5">CGMCC 1.10076</strain>
    </source>
</reference>
<gene>
    <name evidence="4" type="ORF">SAMN04487935_2673</name>
</gene>
<evidence type="ECO:0000256" key="1">
    <source>
        <dbReference type="ARBA" id="ARBA00023098"/>
    </source>
</evidence>
<dbReference type="STRING" id="1128970.SAMN04487935_2673"/>
<feature type="short sequence motif" description="DGA/G" evidence="2">
    <location>
        <begin position="275"/>
        <end position="277"/>
    </location>
</feature>